<sequence length="78" mass="8801">KYTLPTVKLSNPIQARNVDGTLNQQGSISHQVEVIYRLKDLDIPTNFYVTGIGNETLILGLPWLKRMSPKDQLGNCQF</sequence>
<gene>
    <name evidence="1" type="ORF">OBBRIDRAFT_726886</name>
</gene>
<dbReference type="OrthoDB" id="2802569at2759"/>
<evidence type="ECO:0000313" key="2">
    <source>
        <dbReference type="Proteomes" id="UP000250043"/>
    </source>
</evidence>
<reference evidence="1 2" key="1">
    <citation type="submission" date="2016-07" db="EMBL/GenBank/DDBJ databases">
        <title>Draft genome of the white-rot fungus Obba rivulosa 3A-2.</title>
        <authorList>
            <consortium name="DOE Joint Genome Institute"/>
            <person name="Miettinen O."/>
            <person name="Riley R."/>
            <person name="Acob R."/>
            <person name="Barry K."/>
            <person name="Cullen D."/>
            <person name="De Vries R."/>
            <person name="Hainaut M."/>
            <person name="Hatakka A."/>
            <person name="Henrissat B."/>
            <person name="Hilden K."/>
            <person name="Kuo R."/>
            <person name="Labutti K."/>
            <person name="Lipzen A."/>
            <person name="Makela M.R."/>
            <person name="Sandor L."/>
            <person name="Spatafora J.W."/>
            <person name="Grigoriev I.V."/>
            <person name="Hibbett D.S."/>
        </authorList>
    </citation>
    <scope>NUCLEOTIDE SEQUENCE [LARGE SCALE GENOMIC DNA]</scope>
    <source>
        <strain evidence="1 2">3A-2</strain>
    </source>
</reference>
<accession>A0A8E2B4L3</accession>
<dbReference type="Proteomes" id="UP000250043">
    <property type="component" value="Unassembled WGS sequence"/>
</dbReference>
<keyword evidence="2" id="KW-1185">Reference proteome</keyword>
<organism evidence="1 2">
    <name type="scientific">Obba rivulosa</name>
    <dbReference type="NCBI Taxonomy" id="1052685"/>
    <lineage>
        <taxon>Eukaryota</taxon>
        <taxon>Fungi</taxon>
        <taxon>Dikarya</taxon>
        <taxon>Basidiomycota</taxon>
        <taxon>Agaricomycotina</taxon>
        <taxon>Agaricomycetes</taxon>
        <taxon>Polyporales</taxon>
        <taxon>Gelatoporiaceae</taxon>
        <taxon>Obba</taxon>
    </lineage>
</organism>
<proteinExistence type="predicted"/>
<evidence type="ECO:0000313" key="1">
    <source>
        <dbReference type="EMBL" id="OCH92377.1"/>
    </source>
</evidence>
<name>A0A8E2B4L3_9APHY</name>
<dbReference type="EMBL" id="KV722370">
    <property type="protein sequence ID" value="OCH92377.1"/>
    <property type="molecule type" value="Genomic_DNA"/>
</dbReference>
<dbReference type="AlphaFoldDB" id="A0A8E2B4L3"/>
<dbReference type="CDD" id="cd00303">
    <property type="entry name" value="retropepsin_like"/>
    <property type="match status" value="1"/>
</dbReference>
<feature type="non-terminal residue" evidence="1">
    <location>
        <position position="1"/>
    </location>
</feature>
<protein>
    <submittedName>
        <fullName evidence="1">Uncharacterized protein</fullName>
    </submittedName>
</protein>